<proteinExistence type="predicted"/>
<protein>
    <submittedName>
        <fullName evidence="1">Uncharacterized protein</fullName>
    </submittedName>
</protein>
<dbReference type="RefSeq" id="WP_338094937.1">
    <property type="nucleotide sequence ID" value="NZ_JAWDKA010000010.1"/>
</dbReference>
<reference evidence="1" key="1">
    <citation type="submission" date="2023-06" db="EMBL/GenBank/DDBJ databases">
        <title>Genome sequence of Methancorpusculaceae sp. Ag1.</title>
        <authorList>
            <person name="Protasov E."/>
            <person name="Platt K."/>
            <person name="Poehlein A."/>
            <person name="Daniel R."/>
            <person name="Brune A."/>
        </authorList>
    </citation>
    <scope>NUCLEOTIDE SEQUENCE</scope>
    <source>
        <strain evidence="1">Ag1</strain>
    </source>
</reference>
<comment type="caution">
    <text evidence="1">The sequence shown here is derived from an EMBL/GenBank/DDBJ whole genome shotgun (WGS) entry which is preliminary data.</text>
</comment>
<keyword evidence="2" id="KW-1185">Reference proteome</keyword>
<gene>
    <name evidence="1" type="ORF">McpAg1_17620</name>
</gene>
<dbReference type="EMBL" id="JAWDKA010000010">
    <property type="protein sequence ID" value="MDV0442516.1"/>
    <property type="molecule type" value="Genomic_DNA"/>
</dbReference>
<name>A0AAE4ME78_9EURY</name>
<evidence type="ECO:0000313" key="2">
    <source>
        <dbReference type="Proteomes" id="UP001273136"/>
    </source>
</evidence>
<dbReference type="AlphaFoldDB" id="A0AAE4ME78"/>
<accession>A0AAE4ME78</accession>
<dbReference type="Proteomes" id="UP001273136">
    <property type="component" value="Unassembled WGS sequence"/>
</dbReference>
<evidence type="ECO:0000313" key="1">
    <source>
        <dbReference type="EMBL" id="MDV0442516.1"/>
    </source>
</evidence>
<organism evidence="1 2">
    <name type="scientific">Methanorbis furvi</name>
    <dbReference type="NCBI Taxonomy" id="3028299"/>
    <lineage>
        <taxon>Archaea</taxon>
        <taxon>Methanobacteriati</taxon>
        <taxon>Methanobacteriota</taxon>
        <taxon>Stenosarchaea group</taxon>
        <taxon>Methanomicrobia</taxon>
        <taxon>Methanomicrobiales</taxon>
        <taxon>Methanocorpusculaceae</taxon>
        <taxon>Methanorbis</taxon>
    </lineage>
</organism>
<sequence>MSAAEVSKLLSSAEILPFHVRHAVHHLTKPERAILYDEASPQHRSVVGKYFEALVYELLLSSAENSDAVVSVVSKFSDACFVPYDKYAPDGLWYSRDGGIRFKMAGRVAAEMDILVKTTDGVRVFGEVIVNPSSVRGFRSEIAAKKQLLSELYGDPVEFLLILASPPAEGGLRCLEEQDAHAVVLNGDASYTMVHPGEVMKRKLAPSASRKRIDGNQW</sequence>